<gene>
    <name evidence="2" type="ORF">M406DRAFT_323944</name>
</gene>
<reference evidence="2" key="1">
    <citation type="journal article" date="2020" name="Phytopathology">
        <title>Genome sequence of the chestnut blight fungus Cryphonectria parasitica EP155: A fundamental resource for an archetypical invasive plant pathogen.</title>
        <authorList>
            <person name="Crouch J.A."/>
            <person name="Dawe A."/>
            <person name="Aerts A."/>
            <person name="Barry K."/>
            <person name="Churchill A.C.L."/>
            <person name="Grimwood J."/>
            <person name="Hillman B."/>
            <person name="Milgroom M.G."/>
            <person name="Pangilinan J."/>
            <person name="Smith M."/>
            <person name="Salamov A."/>
            <person name="Schmutz J."/>
            <person name="Yadav J."/>
            <person name="Grigoriev I.V."/>
            <person name="Nuss D."/>
        </authorList>
    </citation>
    <scope>NUCLEOTIDE SEQUENCE</scope>
    <source>
        <strain evidence="2">EP155</strain>
    </source>
</reference>
<feature type="compositionally biased region" description="Basic and acidic residues" evidence="1">
    <location>
        <begin position="48"/>
        <end position="59"/>
    </location>
</feature>
<dbReference type="RefSeq" id="XP_040772614.1">
    <property type="nucleotide sequence ID" value="XM_040919833.1"/>
</dbReference>
<feature type="region of interest" description="Disordered" evidence="1">
    <location>
        <begin position="1"/>
        <end position="108"/>
    </location>
</feature>
<sequence length="108" mass="11523">MLQRSRSRSRAESFTSAASGLGIKGVGLGVTERASQDSDTVAGPSRASGERPKGRRDTLEVPQPSYHSPVPRRESSYDWGSDPHVAVKDADQSPSSPTIRVSSEPESV</sequence>
<accession>A0A9P4XVP8</accession>
<comment type="caution">
    <text evidence="2">The sequence shown here is derived from an EMBL/GenBank/DDBJ whole genome shotgun (WGS) entry which is preliminary data.</text>
</comment>
<evidence type="ECO:0000256" key="1">
    <source>
        <dbReference type="SAM" id="MobiDB-lite"/>
    </source>
</evidence>
<organism evidence="2 3">
    <name type="scientific">Cryphonectria parasitica (strain ATCC 38755 / EP155)</name>
    <dbReference type="NCBI Taxonomy" id="660469"/>
    <lineage>
        <taxon>Eukaryota</taxon>
        <taxon>Fungi</taxon>
        <taxon>Dikarya</taxon>
        <taxon>Ascomycota</taxon>
        <taxon>Pezizomycotina</taxon>
        <taxon>Sordariomycetes</taxon>
        <taxon>Sordariomycetidae</taxon>
        <taxon>Diaporthales</taxon>
        <taxon>Cryphonectriaceae</taxon>
        <taxon>Cryphonectria-Endothia species complex</taxon>
        <taxon>Cryphonectria</taxon>
    </lineage>
</organism>
<feature type="compositionally biased region" description="Polar residues" evidence="1">
    <location>
        <begin position="92"/>
        <end position="108"/>
    </location>
</feature>
<proteinExistence type="predicted"/>
<keyword evidence="3" id="KW-1185">Reference proteome</keyword>
<evidence type="ECO:0000313" key="2">
    <source>
        <dbReference type="EMBL" id="KAF3761635.1"/>
    </source>
</evidence>
<feature type="non-terminal residue" evidence="2">
    <location>
        <position position="108"/>
    </location>
</feature>
<evidence type="ECO:0000313" key="3">
    <source>
        <dbReference type="Proteomes" id="UP000803844"/>
    </source>
</evidence>
<name>A0A9P4XVP8_CRYP1</name>
<dbReference type="GeneID" id="63836962"/>
<dbReference type="Proteomes" id="UP000803844">
    <property type="component" value="Unassembled WGS sequence"/>
</dbReference>
<dbReference type="EMBL" id="MU032351">
    <property type="protein sequence ID" value="KAF3761635.1"/>
    <property type="molecule type" value="Genomic_DNA"/>
</dbReference>
<protein>
    <submittedName>
        <fullName evidence="2">Uncharacterized protein</fullName>
    </submittedName>
</protein>
<dbReference type="OrthoDB" id="3021074at2759"/>
<dbReference type="AlphaFoldDB" id="A0A9P4XVP8"/>